<organism evidence="1 2">
    <name type="scientific">Amborella trichopoda</name>
    <dbReference type="NCBI Taxonomy" id="13333"/>
    <lineage>
        <taxon>Eukaryota</taxon>
        <taxon>Viridiplantae</taxon>
        <taxon>Streptophyta</taxon>
        <taxon>Embryophyta</taxon>
        <taxon>Tracheophyta</taxon>
        <taxon>Spermatophyta</taxon>
        <taxon>Magnoliopsida</taxon>
        <taxon>Amborellales</taxon>
        <taxon>Amborellaceae</taxon>
        <taxon>Amborella</taxon>
    </lineage>
</organism>
<proteinExistence type="predicted"/>
<dbReference type="Gramene" id="ERN02998">
    <property type="protein sequence ID" value="ERN02998"/>
    <property type="gene ID" value="AMTR_s00206p00032800"/>
</dbReference>
<evidence type="ECO:0000313" key="1">
    <source>
        <dbReference type="EMBL" id="ERN02998.1"/>
    </source>
</evidence>
<dbReference type="Proteomes" id="UP000017836">
    <property type="component" value="Unassembled WGS sequence"/>
</dbReference>
<keyword evidence="2" id="KW-1185">Reference proteome</keyword>
<name>W1P4Z4_AMBTC</name>
<dbReference type="AlphaFoldDB" id="W1P4Z4"/>
<dbReference type="EMBL" id="KI394452">
    <property type="protein sequence ID" value="ERN02998.1"/>
    <property type="molecule type" value="Genomic_DNA"/>
</dbReference>
<gene>
    <name evidence="1" type="ORF">AMTR_s00206p00032800</name>
</gene>
<evidence type="ECO:0000313" key="2">
    <source>
        <dbReference type="Proteomes" id="UP000017836"/>
    </source>
</evidence>
<sequence>MVPGLTGAREKLVAGLLQLLAFARSWFRVYGEFSNRDRFERRRELVTVVSVKGLRGDCLPAPAEFANTLRRR</sequence>
<dbReference type="HOGENOM" id="CLU_2725607_0_0_1"/>
<reference evidence="2" key="1">
    <citation type="journal article" date="2013" name="Science">
        <title>The Amborella genome and the evolution of flowering plants.</title>
        <authorList>
            <consortium name="Amborella Genome Project"/>
        </authorList>
    </citation>
    <scope>NUCLEOTIDE SEQUENCE [LARGE SCALE GENOMIC DNA]</scope>
</reference>
<protein>
    <submittedName>
        <fullName evidence="1">Uncharacterized protein</fullName>
    </submittedName>
</protein>
<accession>W1P4Z4</accession>